<dbReference type="Gramene" id="PNT78326">
    <property type="protein sequence ID" value="PNT78326"/>
    <property type="gene ID" value="BRADI_1g77491v3"/>
</dbReference>
<reference evidence="3" key="3">
    <citation type="submission" date="2018-08" db="UniProtKB">
        <authorList>
            <consortium name="EnsemblPlants"/>
        </authorList>
    </citation>
    <scope>IDENTIFICATION</scope>
    <source>
        <strain evidence="3">cv. Bd21</strain>
    </source>
</reference>
<dbReference type="EMBL" id="CM000880">
    <property type="protein sequence ID" value="PNT78326.1"/>
    <property type="molecule type" value="Genomic_DNA"/>
</dbReference>
<gene>
    <name evidence="2" type="ORF">BRADI_1g77491v3</name>
</gene>
<dbReference type="AlphaFoldDB" id="A0A2K2DVM3"/>
<sequence length="148" mass="15756">MCAGHLLCGKVKHLVVPRNGRIKGKEHAFDAGATGPRHRRRAWQRQASIPQRGRVAHIDIQNAAYVARPDEEQAVAVLLHAAPVVPKERTAPAAGGLAGLARRLVARGRRAEQGRLGLVPVVGGEDAGELAREDVRKDEAVGVDDAAP</sequence>
<feature type="region of interest" description="Disordered" evidence="1">
    <location>
        <begin position="128"/>
        <end position="148"/>
    </location>
</feature>
<evidence type="ECO:0000313" key="3">
    <source>
        <dbReference type="EnsemblPlants" id="PNT78326"/>
    </source>
</evidence>
<dbReference type="Proteomes" id="UP000008810">
    <property type="component" value="Chromosome 1"/>
</dbReference>
<evidence type="ECO:0000313" key="2">
    <source>
        <dbReference type="EMBL" id="PNT78326.1"/>
    </source>
</evidence>
<dbReference type="EnsemblPlants" id="PNT78326">
    <property type="protein sequence ID" value="PNT78326"/>
    <property type="gene ID" value="BRADI_1g77491v3"/>
</dbReference>
<name>A0A2K2DVM3_BRADI</name>
<reference evidence="2 3" key="1">
    <citation type="journal article" date="2010" name="Nature">
        <title>Genome sequencing and analysis of the model grass Brachypodium distachyon.</title>
        <authorList>
            <consortium name="International Brachypodium Initiative"/>
        </authorList>
    </citation>
    <scope>NUCLEOTIDE SEQUENCE [LARGE SCALE GENOMIC DNA]</scope>
    <source>
        <strain evidence="2 3">Bd21</strain>
    </source>
</reference>
<organism evidence="2">
    <name type="scientific">Brachypodium distachyon</name>
    <name type="common">Purple false brome</name>
    <name type="synonym">Trachynia distachya</name>
    <dbReference type="NCBI Taxonomy" id="15368"/>
    <lineage>
        <taxon>Eukaryota</taxon>
        <taxon>Viridiplantae</taxon>
        <taxon>Streptophyta</taxon>
        <taxon>Embryophyta</taxon>
        <taxon>Tracheophyta</taxon>
        <taxon>Spermatophyta</taxon>
        <taxon>Magnoliopsida</taxon>
        <taxon>Liliopsida</taxon>
        <taxon>Poales</taxon>
        <taxon>Poaceae</taxon>
        <taxon>BOP clade</taxon>
        <taxon>Pooideae</taxon>
        <taxon>Stipodae</taxon>
        <taxon>Brachypodieae</taxon>
        <taxon>Brachypodium</taxon>
    </lineage>
</organism>
<accession>A0A2K2DVM3</accession>
<evidence type="ECO:0000256" key="1">
    <source>
        <dbReference type="SAM" id="MobiDB-lite"/>
    </source>
</evidence>
<keyword evidence="4" id="KW-1185">Reference proteome</keyword>
<evidence type="ECO:0000313" key="4">
    <source>
        <dbReference type="Proteomes" id="UP000008810"/>
    </source>
</evidence>
<protein>
    <submittedName>
        <fullName evidence="2 3">Uncharacterized protein</fullName>
    </submittedName>
</protein>
<dbReference type="InParanoid" id="A0A2K2DVM3"/>
<reference evidence="2" key="2">
    <citation type="submission" date="2017-06" db="EMBL/GenBank/DDBJ databases">
        <title>WGS assembly of Brachypodium distachyon.</title>
        <authorList>
            <consortium name="The International Brachypodium Initiative"/>
            <person name="Lucas S."/>
            <person name="Harmon-Smith M."/>
            <person name="Lail K."/>
            <person name="Tice H."/>
            <person name="Grimwood J."/>
            <person name="Bruce D."/>
            <person name="Barry K."/>
            <person name="Shu S."/>
            <person name="Lindquist E."/>
            <person name="Wang M."/>
            <person name="Pitluck S."/>
            <person name="Vogel J.P."/>
            <person name="Garvin D.F."/>
            <person name="Mockler T.C."/>
            <person name="Schmutz J."/>
            <person name="Rokhsar D."/>
            <person name="Bevan M.W."/>
        </authorList>
    </citation>
    <scope>NUCLEOTIDE SEQUENCE</scope>
    <source>
        <strain evidence="2">Bd21</strain>
    </source>
</reference>
<proteinExistence type="predicted"/>
<feature type="compositionally biased region" description="Basic and acidic residues" evidence="1">
    <location>
        <begin position="129"/>
        <end position="140"/>
    </location>
</feature>